<keyword evidence="4" id="KW-1185">Reference proteome</keyword>
<reference evidence="3 4" key="1">
    <citation type="submission" date="2024-02" db="EMBL/GenBank/DDBJ databases">
        <authorList>
            <person name="Vignale AGUSTIN F."/>
            <person name="Sosa J E."/>
            <person name="Modenutti C."/>
        </authorList>
    </citation>
    <scope>NUCLEOTIDE SEQUENCE [LARGE SCALE GENOMIC DNA]</scope>
</reference>
<feature type="domain" description="RING-type" evidence="2">
    <location>
        <begin position="60"/>
        <end position="101"/>
    </location>
</feature>
<dbReference type="Proteomes" id="UP001642360">
    <property type="component" value="Unassembled WGS sequence"/>
</dbReference>
<dbReference type="PROSITE" id="PS50089">
    <property type="entry name" value="ZF_RING_2"/>
    <property type="match status" value="1"/>
</dbReference>
<name>A0ABC8R9S4_9AQUA</name>
<dbReference type="Gene3D" id="3.30.40.10">
    <property type="entry name" value="Zinc/RING finger domain, C3HC4 (zinc finger)"/>
    <property type="match status" value="1"/>
</dbReference>
<evidence type="ECO:0000313" key="4">
    <source>
        <dbReference type="Proteomes" id="UP001642360"/>
    </source>
</evidence>
<dbReference type="InterPro" id="IPR013083">
    <property type="entry name" value="Znf_RING/FYVE/PHD"/>
</dbReference>
<comment type="caution">
    <text evidence="3">The sequence shown here is derived from an EMBL/GenBank/DDBJ whole genome shotgun (WGS) entry which is preliminary data.</text>
</comment>
<dbReference type="GO" id="GO:0008270">
    <property type="term" value="F:zinc ion binding"/>
    <property type="evidence" value="ECO:0007669"/>
    <property type="project" value="UniProtKB-KW"/>
</dbReference>
<dbReference type="SUPFAM" id="SSF57850">
    <property type="entry name" value="RING/U-box"/>
    <property type="match status" value="1"/>
</dbReference>
<organism evidence="3 4">
    <name type="scientific">Ilex paraguariensis</name>
    <name type="common">yerba mate</name>
    <dbReference type="NCBI Taxonomy" id="185542"/>
    <lineage>
        <taxon>Eukaryota</taxon>
        <taxon>Viridiplantae</taxon>
        <taxon>Streptophyta</taxon>
        <taxon>Embryophyta</taxon>
        <taxon>Tracheophyta</taxon>
        <taxon>Spermatophyta</taxon>
        <taxon>Magnoliopsida</taxon>
        <taxon>eudicotyledons</taxon>
        <taxon>Gunneridae</taxon>
        <taxon>Pentapetalae</taxon>
        <taxon>asterids</taxon>
        <taxon>campanulids</taxon>
        <taxon>Aquifoliales</taxon>
        <taxon>Aquifoliaceae</taxon>
        <taxon>Ilex</taxon>
    </lineage>
</organism>
<accession>A0ABC8R9S4</accession>
<evidence type="ECO:0000313" key="3">
    <source>
        <dbReference type="EMBL" id="CAK9141689.1"/>
    </source>
</evidence>
<proteinExistence type="predicted"/>
<dbReference type="PANTHER" id="PTHR46225:SF19">
    <property type="entry name" value="RING-TYPE DOMAIN-CONTAINING PROTEIN"/>
    <property type="match status" value="1"/>
</dbReference>
<gene>
    <name evidence="3" type="ORF">ILEXP_LOCUS9282</name>
</gene>
<sequence length="121" mass="13130">MVGMRGASDESINALPIHKFKLKRNVSGSSGDSDSKVGECEFVAVGTENECAISGEDAVCCICLARYADNDELREFPCSHFFHTECVDKWLKINASSPLCKFEIGDNNVNSSSTVDSSQQV</sequence>
<keyword evidence="1" id="KW-0863">Zinc-finger</keyword>
<dbReference type="SMART" id="SM00184">
    <property type="entry name" value="RING"/>
    <property type="match status" value="1"/>
</dbReference>
<dbReference type="EMBL" id="CAUOFW020001165">
    <property type="protein sequence ID" value="CAK9141689.1"/>
    <property type="molecule type" value="Genomic_DNA"/>
</dbReference>
<dbReference type="AlphaFoldDB" id="A0ABC8R9S4"/>
<evidence type="ECO:0000259" key="2">
    <source>
        <dbReference type="PROSITE" id="PS50089"/>
    </source>
</evidence>
<evidence type="ECO:0000256" key="1">
    <source>
        <dbReference type="PROSITE-ProRule" id="PRU00175"/>
    </source>
</evidence>
<dbReference type="Pfam" id="PF13639">
    <property type="entry name" value="zf-RING_2"/>
    <property type="match status" value="1"/>
</dbReference>
<keyword evidence="1" id="KW-0479">Metal-binding</keyword>
<dbReference type="InterPro" id="IPR001841">
    <property type="entry name" value="Znf_RING"/>
</dbReference>
<protein>
    <recommendedName>
        <fullName evidence="2">RING-type domain-containing protein</fullName>
    </recommendedName>
</protein>
<keyword evidence="1" id="KW-0862">Zinc</keyword>
<dbReference type="PANTHER" id="PTHR46225">
    <property type="entry name" value="C3H4 TYPE ZINC FINGER PROTEIN"/>
    <property type="match status" value="1"/>
</dbReference>